<dbReference type="Gene3D" id="1.25.40.10">
    <property type="entry name" value="Tetratricopeptide repeat domain"/>
    <property type="match status" value="2"/>
</dbReference>
<dbReference type="InterPro" id="IPR000792">
    <property type="entry name" value="Tscrpt_reg_LuxR_C"/>
</dbReference>
<dbReference type="Pfam" id="PF07719">
    <property type="entry name" value="TPR_2"/>
    <property type="match status" value="1"/>
</dbReference>
<name>A0ABS2A8Q8_9ACTN</name>
<dbReference type="RefSeq" id="WP_203375558.1">
    <property type="nucleotide sequence ID" value="NZ_JAENHP010000002.1"/>
</dbReference>
<dbReference type="Gene3D" id="1.10.10.10">
    <property type="entry name" value="Winged helix-like DNA-binding domain superfamily/Winged helix DNA-binding domain"/>
    <property type="match status" value="1"/>
</dbReference>
<reference evidence="7 8" key="1">
    <citation type="submission" date="2021-01" db="EMBL/GenBank/DDBJ databases">
        <title>Actinoplanes sp. nov. LDG1-06 isolated from lichen.</title>
        <authorList>
            <person name="Saeng-In P."/>
            <person name="Phongsopitanun W."/>
            <person name="Kanchanasin P."/>
            <person name="Yuki M."/>
            <person name="Kudo T."/>
            <person name="Ohkuma M."/>
            <person name="Tanasupawat S."/>
        </authorList>
    </citation>
    <scope>NUCLEOTIDE SEQUENCE [LARGE SCALE GENOMIC DNA]</scope>
    <source>
        <strain evidence="7 8">LDG1-06</strain>
    </source>
</reference>
<sequence length="900" mass="96254">MEHDHGLVGRGTELEALGALLTGAGARTVVIAGEPGIGKSRMLAELGRMADARGMLVLNGSASEFERDLPFWLFVDALDEYLRAARPELDDETRAELAHLLPSWPAPARETHGDPRYRAHRAMRRVLEVLAAETPTVLLLDDLHWADEGSVELICALLRRPPAAPVLLGLAMRPRQTAGRLTAALQRAAPVRLDLGPLTPEDVRELLGPGNTEAARLHAESGGNPFYLTQLARAGRKTVGRSTEDAVSTAMSDELALLDRDLRRVLEGAAVAGDPFLLDLVAVAAERDEPEVAEALDALLDRDLVRPTEAPRRFRFRHPLLRRAVYESAPRAWRVGAHERLGRALAERGVPPAGRAHHVVQAARPGDPEAVALLRAAGDDVLLRAPGEAARWYRDAIGLAPDSAGLWTALGQALGATGRLEEAREAFVRALALLPDDRIAVRVAVTADCAGIEHALGHHDAAHRRLTAVLESLGEAPSAEAALLMSAIAQDHLFRLEFTPALEWARRARATAGRLDDPRLVAETAMRLGFSTAFAGGTAEATAACAEAAALLDAQTDEQIGHSPEPVVAQLAAAELLCGRLADATRHAERALGVVRHHVPVMFWAGLVRAALGRLPEAAALLDEAIDVARSSGNRSLLGWVLMARSSVAASGGDAGTALVLARESVEAHNDPEKSLPGVWSRLTLAAALAESGEFAAAERLVVPDLDALPAPLRPAARALVVRCRLAAGRVAEAADLEPGSAAVALAQGRFREAAELALAEAGNGTVLEEAAARFLAARALAEAGDTEAAVRMLQLVCDLYERCGAPRRRAEAERLMRRLGHRRVHHRSAPASGLAGLTGRELEIARLVADRRTNAEIAEELFLSRKTVETHLRNLFHKLSVTSRVEVARAVERHDRDAP</sequence>
<dbReference type="Proteomes" id="UP000632138">
    <property type="component" value="Unassembled WGS sequence"/>
</dbReference>
<dbReference type="SUPFAM" id="SSF48452">
    <property type="entry name" value="TPR-like"/>
    <property type="match status" value="2"/>
</dbReference>
<keyword evidence="3 5" id="KW-0802">TPR repeat</keyword>
<dbReference type="Pfam" id="PF00196">
    <property type="entry name" value="GerE"/>
    <property type="match status" value="1"/>
</dbReference>
<evidence type="ECO:0000256" key="1">
    <source>
        <dbReference type="ARBA" id="ARBA00022737"/>
    </source>
</evidence>
<evidence type="ECO:0000256" key="3">
    <source>
        <dbReference type="ARBA" id="ARBA00022803"/>
    </source>
</evidence>
<evidence type="ECO:0000313" key="8">
    <source>
        <dbReference type="Proteomes" id="UP000632138"/>
    </source>
</evidence>
<dbReference type="InterPro" id="IPR041664">
    <property type="entry name" value="AAA_16"/>
</dbReference>
<keyword evidence="4" id="KW-0067">ATP-binding</keyword>
<dbReference type="PROSITE" id="PS50043">
    <property type="entry name" value="HTH_LUXR_2"/>
    <property type="match status" value="1"/>
</dbReference>
<evidence type="ECO:0000256" key="5">
    <source>
        <dbReference type="PROSITE-ProRule" id="PRU00339"/>
    </source>
</evidence>
<evidence type="ECO:0000256" key="2">
    <source>
        <dbReference type="ARBA" id="ARBA00022741"/>
    </source>
</evidence>
<protein>
    <submittedName>
        <fullName evidence="7">AAA family ATPase</fullName>
    </submittedName>
</protein>
<evidence type="ECO:0000313" key="7">
    <source>
        <dbReference type="EMBL" id="MBM2615698.1"/>
    </source>
</evidence>
<feature type="repeat" description="TPR" evidence="5">
    <location>
        <begin position="404"/>
        <end position="437"/>
    </location>
</feature>
<feature type="domain" description="HTH luxR-type" evidence="6">
    <location>
        <begin position="831"/>
        <end position="896"/>
    </location>
</feature>
<evidence type="ECO:0000259" key="6">
    <source>
        <dbReference type="PROSITE" id="PS50043"/>
    </source>
</evidence>
<keyword evidence="8" id="KW-1185">Reference proteome</keyword>
<keyword evidence="1" id="KW-0677">Repeat</keyword>
<dbReference type="InterPro" id="IPR013105">
    <property type="entry name" value="TPR_2"/>
</dbReference>
<accession>A0ABS2A8Q8</accession>
<dbReference type="InterPro" id="IPR011990">
    <property type="entry name" value="TPR-like_helical_dom_sf"/>
</dbReference>
<dbReference type="EMBL" id="JAENHP010000002">
    <property type="protein sequence ID" value="MBM2615698.1"/>
    <property type="molecule type" value="Genomic_DNA"/>
</dbReference>
<dbReference type="InterPro" id="IPR016032">
    <property type="entry name" value="Sig_transdc_resp-reg_C-effctor"/>
</dbReference>
<gene>
    <name evidence="7" type="ORF">JIG36_09045</name>
</gene>
<organism evidence="7 8">
    <name type="scientific">Paractinoplanes ovalisporus</name>
    <dbReference type="NCBI Taxonomy" id="2810368"/>
    <lineage>
        <taxon>Bacteria</taxon>
        <taxon>Bacillati</taxon>
        <taxon>Actinomycetota</taxon>
        <taxon>Actinomycetes</taxon>
        <taxon>Micromonosporales</taxon>
        <taxon>Micromonosporaceae</taxon>
        <taxon>Paractinoplanes</taxon>
    </lineage>
</organism>
<dbReference type="Pfam" id="PF13191">
    <property type="entry name" value="AAA_16"/>
    <property type="match status" value="1"/>
</dbReference>
<dbReference type="SUPFAM" id="SSF52540">
    <property type="entry name" value="P-loop containing nucleoside triphosphate hydrolases"/>
    <property type="match status" value="1"/>
</dbReference>
<dbReference type="SMART" id="SM00028">
    <property type="entry name" value="TPR"/>
    <property type="match status" value="4"/>
</dbReference>
<dbReference type="InterPro" id="IPR027417">
    <property type="entry name" value="P-loop_NTPase"/>
</dbReference>
<keyword evidence="2" id="KW-0547">Nucleotide-binding</keyword>
<dbReference type="PROSITE" id="PS50005">
    <property type="entry name" value="TPR"/>
    <property type="match status" value="1"/>
</dbReference>
<dbReference type="InterPro" id="IPR019734">
    <property type="entry name" value="TPR_rpt"/>
</dbReference>
<dbReference type="CDD" id="cd06170">
    <property type="entry name" value="LuxR_C_like"/>
    <property type="match status" value="1"/>
</dbReference>
<comment type="caution">
    <text evidence="7">The sequence shown here is derived from an EMBL/GenBank/DDBJ whole genome shotgun (WGS) entry which is preliminary data.</text>
</comment>
<dbReference type="PRINTS" id="PR00038">
    <property type="entry name" value="HTHLUXR"/>
</dbReference>
<proteinExistence type="predicted"/>
<dbReference type="InterPro" id="IPR036388">
    <property type="entry name" value="WH-like_DNA-bd_sf"/>
</dbReference>
<evidence type="ECO:0000256" key="4">
    <source>
        <dbReference type="ARBA" id="ARBA00022840"/>
    </source>
</evidence>
<dbReference type="PANTHER" id="PTHR16305:SF35">
    <property type="entry name" value="TRANSCRIPTIONAL ACTIVATOR DOMAIN"/>
    <property type="match status" value="1"/>
</dbReference>
<dbReference type="PANTHER" id="PTHR16305">
    <property type="entry name" value="TESTICULAR SOLUBLE ADENYLYL CYCLASE"/>
    <property type="match status" value="1"/>
</dbReference>
<dbReference type="SMART" id="SM00421">
    <property type="entry name" value="HTH_LUXR"/>
    <property type="match status" value="1"/>
</dbReference>
<dbReference type="SUPFAM" id="SSF46894">
    <property type="entry name" value="C-terminal effector domain of the bipartite response regulators"/>
    <property type="match status" value="1"/>
</dbReference>